<dbReference type="EMBL" id="AC117406">
    <property type="status" value="NOT_ANNOTATED_CDS"/>
    <property type="molecule type" value="Genomic_DNA"/>
</dbReference>
<dbReference type="Proteomes" id="UP000005640">
    <property type="component" value="Chromosome X"/>
</dbReference>
<dbReference type="Ensembl" id="ENST00000706950.1">
    <property type="protein sequence ID" value="ENSP00000516670.1"/>
    <property type="gene ID" value="ENSG00000291314.1"/>
</dbReference>
<dbReference type="GeneCards" id="ENSG00000291314"/>
<evidence type="ECO:0000313" key="1">
    <source>
        <dbReference type="Ensembl" id="ENSP00000516670.1"/>
    </source>
</evidence>
<reference evidence="1 2" key="1">
    <citation type="journal article" date="2001" name="Nature">
        <title>Initial sequencing and analysis of the human genome.</title>
        <authorList>
            <consortium name="International Human Genome Sequencing Consortium"/>
            <person name="Lander E.S."/>
            <person name="Linton L.M."/>
            <person name="Birren B."/>
            <person name="Nusbaum C."/>
            <person name="Zody M.C."/>
            <person name="Baldwin J."/>
            <person name="Devon K."/>
            <person name="Dewar K."/>
            <person name="Doyle M."/>
            <person name="FitzHugh W."/>
            <person name="Funke R."/>
            <person name="Gage D."/>
            <person name="Harris K."/>
            <person name="Heaford A."/>
            <person name="Howland J."/>
            <person name="Kann L."/>
            <person name="Lehoczky J."/>
            <person name="LeVine R."/>
            <person name="McEwan P."/>
            <person name="McKernan K."/>
            <person name="Meldrim J."/>
            <person name="Mesirov J.P."/>
            <person name="Miranda C."/>
            <person name="Morris W."/>
            <person name="Naylor J."/>
            <person name="Raymond C."/>
            <person name="Rosetti M."/>
            <person name="Santos R."/>
            <person name="Sheridan A."/>
            <person name="Sougnez C."/>
            <person name="Stange-Thomann N."/>
            <person name="Stojanovic N."/>
            <person name="Subramanian A."/>
            <person name="Wyman D."/>
            <person name="Rogers J."/>
            <person name="Sulston J."/>
            <person name="Ainscough R."/>
            <person name="Beck S."/>
            <person name="Bentley D."/>
            <person name="Burton J."/>
            <person name="Clee C."/>
            <person name="Carter N."/>
            <person name="Coulson A."/>
            <person name="Deadman R."/>
            <person name="Deloukas P."/>
            <person name="Dunham A."/>
            <person name="Dunham I."/>
            <person name="Durbin R."/>
            <person name="French L."/>
            <person name="Grafham D."/>
            <person name="Gregory S."/>
            <person name="Hubbard T."/>
            <person name="Humphray S."/>
            <person name="Hunt A."/>
            <person name="Jones M."/>
            <person name="Lloyd C."/>
            <person name="McMurray A."/>
            <person name="Matthews L."/>
            <person name="Mercer S."/>
            <person name="Milne S."/>
            <person name="Mullikin J.C."/>
            <person name="Mungall A."/>
            <person name="Plumb R."/>
            <person name="Ross M."/>
            <person name="Shownkeen R."/>
            <person name="Sims S."/>
            <person name="Waterston R.H."/>
            <person name="Wilson R.K."/>
            <person name="Hillier L.W."/>
            <person name="McPherson J.D."/>
            <person name="Marra M.A."/>
            <person name="Mardis E.R."/>
            <person name="Fulton L.A."/>
            <person name="Chinwalla A.T."/>
            <person name="Pepin K.H."/>
            <person name="Gish W.R."/>
            <person name="Chissoe S.L."/>
            <person name="Wendl M.C."/>
            <person name="Delehaunty K.D."/>
            <person name="Miner T.L."/>
            <person name="Delehaunty A."/>
            <person name="Kramer J.B."/>
            <person name="Cook L.L."/>
            <person name="Fulton R.S."/>
            <person name="Johnson D.L."/>
            <person name="Minx P.J."/>
            <person name="Clifton S.W."/>
            <person name="Hawkins T."/>
            <person name="Branscomb E."/>
            <person name="Predki P."/>
            <person name="Richardson P."/>
            <person name="Wenning S."/>
            <person name="Slezak T."/>
            <person name="Doggett N."/>
            <person name="Cheng J.F."/>
            <person name="Olsen A."/>
            <person name="Lucas S."/>
            <person name="Elkin C."/>
            <person name="Uberbacher E."/>
            <person name="Frazier M."/>
            <person name="Gibbs R.A."/>
            <person name="Muzny D.M."/>
            <person name="Scherer S.E."/>
            <person name="Bouck J.B."/>
            <person name="Sodergren E.J."/>
            <person name="Worley K.C."/>
            <person name="Rives C.M."/>
            <person name="Gorrell J.H."/>
            <person name="Metzker M.L."/>
            <person name="Naylor S.L."/>
            <person name="Kucherlapati R.S."/>
            <person name="Nelson D.L."/>
            <person name="Weinstock G.M."/>
            <person name="Sakaki Y."/>
            <person name="Fujiyama A."/>
            <person name="Hattori M."/>
            <person name="Yada T."/>
            <person name="Toyoda A."/>
            <person name="Itoh T."/>
            <person name="Kawagoe C."/>
            <person name="Watanabe H."/>
            <person name="Totoki Y."/>
            <person name="Taylor T."/>
            <person name="Weissenbach J."/>
            <person name="Heilig R."/>
            <person name="Saurin W."/>
            <person name="Artiguenave F."/>
            <person name="Brottier P."/>
            <person name="Bruls T."/>
            <person name="Pelletier E."/>
            <person name="Robert C."/>
            <person name="Wincker P."/>
            <person name="Smith D.R."/>
            <person name="Doucette-Stamm L."/>
            <person name="Rubenfield M."/>
            <person name="Weinstock K."/>
            <person name="Lee H.M."/>
            <person name="Dubois J."/>
            <person name="Rosenthal A."/>
            <person name="Platzer M."/>
            <person name="Nyakatura G."/>
            <person name="Taudien S."/>
            <person name="Rump A."/>
            <person name="Yang H."/>
            <person name="Yu J."/>
            <person name="Wang J."/>
            <person name="Huang G."/>
            <person name="Gu J."/>
            <person name="Hood L."/>
            <person name="Rowen L."/>
            <person name="Madan A."/>
            <person name="Qin S."/>
            <person name="Davis R.W."/>
            <person name="Federspiel N.A."/>
            <person name="Abola A.P."/>
            <person name="Proctor M.J."/>
            <person name="Myers R.M."/>
            <person name="Schmutz J."/>
            <person name="Dickson M."/>
            <person name="Grimwood J."/>
            <person name="Cox D.R."/>
            <person name="Olson M.V."/>
            <person name="Kaul R."/>
            <person name="Raymond C."/>
            <person name="Shimizu N."/>
            <person name="Kawasaki K."/>
            <person name="Minoshima S."/>
            <person name="Evans G.A."/>
            <person name="Athanasiou M."/>
            <person name="Schultz R."/>
            <person name="Roe B.A."/>
            <person name="Chen F."/>
            <person name="Pan H."/>
            <person name="Ramser J."/>
            <person name="Lehrach H."/>
            <person name="Reinhardt R."/>
            <person name="McCombie W.R."/>
            <person name="de la Bastide M."/>
            <person name="Dedhia N."/>
            <person name="Blocker H."/>
            <person name="Hornischer K."/>
            <person name="Nordsiek G."/>
            <person name="Agarwala R."/>
            <person name="Aravind L."/>
            <person name="Bailey J.A."/>
            <person name="Bateman A."/>
            <person name="Batzoglou S."/>
            <person name="Birney E."/>
            <person name="Bork P."/>
            <person name="Brown D.G."/>
            <person name="Burge C.B."/>
            <person name="Cerutti L."/>
            <person name="Chen H.C."/>
            <person name="Church D."/>
            <person name="Clamp M."/>
            <person name="Copley R.R."/>
            <person name="Doerks T."/>
            <person name="Eddy S.R."/>
            <person name="Eichler E.E."/>
            <person name="Furey T.S."/>
            <person name="Galagan J."/>
            <person name="Gilbert J.G."/>
            <person name="Harmon C."/>
            <person name="Hayashizaki Y."/>
            <person name="Haussler D."/>
            <person name="Hermjakob H."/>
            <person name="Hokamp K."/>
            <person name="Jang W."/>
            <person name="Johnson L.S."/>
            <person name="Jones T.A."/>
            <person name="Kasif S."/>
            <person name="Kaspryzk A."/>
            <person name="Kennedy S."/>
            <person name="Kent W.J."/>
            <person name="Kitts P."/>
            <person name="Koonin E.V."/>
            <person name="Korf I."/>
            <person name="Kulp D."/>
            <person name="Lancet D."/>
            <person name="Lowe T.M."/>
            <person name="McLysaght A."/>
            <person name="Mikkelsen T."/>
            <person name="Moran J.V."/>
            <person name="Mulder N."/>
            <person name="Pollara V.J."/>
            <person name="Ponting C.P."/>
            <person name="Schuler G."/>
            <person name="Schultz J."/>
            <person name="Slater G."/>
            <person name="Smit A.F."/>
            <person name="Stupka E."/>
            <person name="Szustakowski J."/>
            <person name="Thierry-Mieg D."/>
            <person name="Thierry-Mieg J."/>
            <person name="Wagner L."/>
            <person name="Wallis J."/>
            <person name="Wheeler R."/>
            <person name="Williams A."/>
            <person name="Wolf Y.I."/>
            <person name="Wolfe K.H."/>
            <person name="Yang S.P."/>
            <person name="Yeh R.F."/>
            <person name="Collins F."/>
            <person name="Guyer M.S."/>
            <person name="Peterson J."/>
            <person name="Felsenfeld A."/>
            <person name="Wetterstrand K.A."/>
            <person name="Patrinos A."/>
            <person name="Morgan M.J."/>
            <person name="de Jong P."/>
            <person name="Catanese J.J."/>
            <person name="Osoegawa K."/>
            <person name="Shizuya H."/>
            <person name="Choi S."/>
            <person name="Chen Y.J."/>
        </authorList>
    </citation>
    <scope>NUCLEOTIDE SEQUENCE [LARGE SCALE GENOMIC DNA]</scope>
</reference>
<accession>A0A9L9PXS7</accession>
<reference evidence="1 2" key="2">
    <citation type="journal article" date="2004" name="Nature">
        <title>Finishing the euchromatic sequence of the human genome.</title>
        <authorList>
            <consortium name="International Human Genome Sequencing Consortium"/>
        </authorList>
    </citation>
    <scope>NUCLEOTIDE SEQUENCE [LARGE SCALE GENOMIC DNA]</scope>
</reference>
<reference evidence="1" key="4">
    <citation type="submission" date="2025-08" db="UniProtKB">
        <authorList>
            <consortium name="Ensembl"/>
        </authorList>
    </citation>
    <scope>IDENTIFICATION</scope>
</reference>
<sequence>MFLQKELVCSPLIADQLPWVLLMTQESFA</sequence>
<keyword evidence="2" id="KW-1185">Reference proteome</keyword>
<dbReference type="AlphaFoldDB" id="A0A9L9PXS7"/>
<evidence type="ECO:0000313" key="2">
    <source>
        <dbReference type="Proteomes" id="UP000005640"/>
    </source>
</evidence>
<protein>
    <submittedName>
        <fullName evidence="1">Uncharacterized protein</fullName>
    </submittedName>
</protein>
<reference evidence="1" key="5">
    <citation type="submission" date="2025-09" db="UniProtKB">
        <authorList>
            <consortium name="Ensembl"/>
        </authorList>
    </citation>
    <scope>IDENTIFICATION</scope>
</reference>
<reference evidence="1 2" key="3">
    <citation type="journal article" date="2005" name="Nature">
        <title>The DNA sequence of the human X chromosome.</title>
        <authorList>
            <person name="Ross M.T."/>
            <person name="Grafham D.V."/>
            <person name="Coffey A.J."/>
            <person name="Scherer S."/>
            <person name="McLay K."/>
            <person name="Muzny D."/>
            <person name="Platzer M."/>
            <person name="Howell G.R."/>
            <person name="Burrows C."/>
            <person name="Bird C.P."/>
            <person name="Frankish A."/>
            <person name="Lovell F.L."/>
            <person name="Howe K.L."/>
            <person name="Ashurst J.L."/>
            <person name="Fulton R.S."/>
            <person name="Sudbrak R."/>
            <person name="Wen G."/>
            <person name="Jones M.C."/>
            <person name="Hurles M.E."/>
            <person name="Andrews T.D."/>
            <person name="Scott C.E."/>
            <person name="Searle S."/>
            <person name="Ramser J."/>
            <person name="Whittaker A."/>
            <person name="Deadman R."/>
            <person name="Carter N.P."/>
            <person name="Hunt S.E."/>
            <person name="Chen R."/>
            <person name="Cree A."/>
            <person name="Gunaratne P."/>
            <person name="Havlak P."/>
            <person name="Hodgson A."/>
            <person name="Metzker M.L."/>
            <person name="Richards S."/>
            <person name="Scott G."/>
            <person name="Steffen D."/>
            <person name="Sodergren E."/>
            <person name="Wheeler D.A."/>
            <person name="Worley K.C."/>
            <person name="Ainscough R."/>
            <person name="Ambrose K.D."/>
            <person name="Ansari-Lari M.A."/>
            <person name="Aradhya S."/>
            <person name="Ashwell R.I."/>
            <person name="Babbage A.K."/>
            <person name="Bagguley C.L."/>
            <person name="Ballabio A."/>
            <person name="Banerjee R."/>
            <person name="Barker G.E."/>
            <person name="Barlow K.F."/>
            <person name="Barrett I.P."/>
            <person name="Bates K.N."/>
            <person name="Beare D.M."/>
            <person name="Beasley H."/>
            <person name="Beasley O."/>
            <person name="Beck A."/>
            <person name="Bethel G."/>
            <person name="Blechschmidt K."/>
            <person name="Brady N."/>
            <person name="Bray-Allen S."/>
            <person name="Bridgeman A.M."/>
            <person name="Brown A.J."/>
            <person name="Brown M.J."/>
            <person name="Bonnin D."/>
            <person name="Bruford E.A."/>
            <person name="Buhay C."/>
            <person name="Burch P."/>
            <person name="Burford D."/>
            <person name="Burgess J."/>
            <person name="Burrill W."/>
            <person name="Burton J."/>
            <person name="Bye J.M."/>
            <person name="Carder C."/>
            <person name="Carrel L."/>
            <person name="Chako J."/>
            <person name="Chapman J.C."/>
            <person name="Chavez D."/>
            <person name="Chen E."/>
            <person name="Chen G."/>
            <person name="Chen Y."/>
            <person name="Chen Z."/>
            <person name="Chinault C."/>
            <person name="Ciccodicola A."/>
            <person name="Clark S.Y."/>
            <person name="Clarke G."/>
            <person name="Clee C.M."/>
            <person name="Clegg S."/>
            <person name="Clerc-Blankenburg K."/>
            <person name="Clifford K."/>
            <person name="Cobley V."/>
            <person name="Cole C.G."/>
            <person name="Conquer J.S."/>
            <person name="Corby N."/>
            <person name="Connor R.E."/>
            <person name="David R."/>
            <person name="Davies J."/>
            <person name="Davis C."/>
            <person name="Davis J."/>
            <person name="Delgado O."/>
            <person name="Deshazo D."/>
            <person name="Dhami P."/>
            <person name="Ding Y."/>
            <person name="Dinh H."/>
            <person name="Dodsworth S."/>
            <person name="Draper H."/>
            <person name="Dugan-Rocha S."/>
            <person name="Dunham A."/>
            <person name="Dunn M."/>
            <person name="Durbin K.J."/>
            <person name="Dutta I."/>
            <person name="Eades T."/>
            <person name="Ellwood M."/>
            <person name="Emery-Cohen A."/>
            <person name="Errington H."/>
            <person name="Evans K.L."/>
            <person name="Faulkner L."/>
            <person name="Francis F."/>
            <person name="Frankland J."/>
            <person name="Fraser A.E."/>
            <person name="Galgoczy P."/>
            <person name="Gilbert J."/>
            <person name="Gill R."/>
            <person name="Glockner G."/>
            <person name="Gregory S.G."/>
            <person name="Gribble S."/>
            <person name="Griffiths C."/>
            <person name="Grocock R."/>
            <person name="Gu Y."/>
            <person name="Gwilliam R."/>
            <person name="Hamilton C."/>
            <person name="Hart E.A."/>
            <person name="Hawes A."/>
            <person name="Heath P.D."/>
            <person name="Heitmann K."/>
            <person name="Hennig S."/>
            <person name="Hernandez J."/>
            <person name="Hinzmann B."/>
            <person name="Ho S."/>
            <person name="Hoffs M."/>
            <person name="Howden P.J."/>
            <person name="Huckle E.J."/>
            <person name="Hume J."/>
            <person name="Hunt P.J."/>
            <person name="Hunt A.R."/>
            <person name="Isherwood J."/>
            <person name="Jacob L."/>
            <person name="Johnson D."/>
            <person name="Jones S."/>
            <person name="de Jong P.J."/>
            <person name="Joseph S.S."/>
            <person name="Keenan S."/>
            <person name="Kelly S."/>
            <person name="Kershaw J.K."/>
            <person name="Khan Z."/>
            <person name="Kioschis P."/>
            <person name="Klages S."/>
            <person name="Knights A.J."/>
            <person name="Kosiura A."/>
            <person name="Kovar-Smith C."/>
            <person name="Laird G.K."/>
            <person name="Langford C."/>
            <person name="Lawlor S."/>
            <person name="Leversha M."/>
            <person name="Lewis L."/>
            <person name="Liu W."/>
            <person name="Lloyd C."/>
            <person name="Lloyd D.M."/>
            <person name="Loulseged H."/>
            <person name="Loveland J.E."/>
            <person name="Lovell J.D."/>
            <person name="Lozado R."/>
            <person name="Lu J."/>
            <person name="Lyne R."/>
            <person name="Ma J."/>
            <person name="Maheshwari M."/>
            <person name="Matthews L.H."/>
            <person name="McDowall J."/>
            <person name="McLaren S."/>
            <person name="McMurray A."/>
            <person name="Meidl P."/>
            <person name="Meitinger T."/>
            <person name="Milne S."/>
            <person name="Miner G."/>
            <person name="Mistry S.L."/>
            <person name="Morgan M."/>
            <person name="Morris S."/>
            <person name="Muller I."/>
            <person name="Mullikin J.C."/>
            <person name="Nguyen N."/>
            <person name="Nordsiek G."/>
            <person name="Nyakatura G."/>
            <person name="O'Dell C.N."/>
            <person name="Okwuonu G."/>
            <person name="Palmer S."/>
            <person name="Pandian R."/>
            <person name="Parker D."/>
            <person name="Parrish J."/>
            <person name="Pasternak S."/>
            <person name="Patel D."/>
            <person name="Pearce A.V."/>
            <person name="Pearson D.M."/>
            <person name="Pelan S.E."/>
            <person name="Perez L."/>
            <person name="Porter K.M."/>
            <person name="Ramsey Y."/>
            <person name="Reichwald K."/>
            <person name="Rhodes S."/>
            <person name="Ridler K.A."/>
            <person name="Schlessinger D."/>
            <person name="Schueler M.G."/>
            <person name="Sehra H.K."/>
            <person name="Shaw-Smith C."/>
            <person name="Shen H."/>
            <person name="Sheridan E.M."/>
            <person name="Shownkeen R."/>
            <person name="Skuce C.D."/>
            <person name="Smith M.L."/>
            <person name="Sotheran E.C."/>
            <person name="Steingruber H.E."/>
            <person name="Steward C.A."/>
            <person name="Storey R."/>
            <person name="Swann R.M."/>
            <person name="Swarbreck D."/>
            <person name="Tabor P.E."/>
            <person name="Taudien S."/>
            <person name="Taylor T."/>
            <person name="Teague B."/>
            <person name="Thomas K."/>
            <person name="Thorpe A."/>
            <person name="Timms K."/>
            <person name="Tracey A."/>
            <person name="Trevanion S."/>
            <person name="Tromans A.C."/>
            <person name="d'Urso M."/>
            <person name="Verduzco D."/>
            <person name="Villasana D."/>
            <person name="Waldron L."/>
            <person name="Wall M."/>
            <person name="Wang Q."/>
            <person name="Warren J."/>
            <person name="Warry G.L."/>
            <person name="Wei X."/>
            <person name="West A."/>
            <person name="Whitehead S.L."/>
            <person name="Whiteley M.N."/>
            <person name="Wilkinson J.E."/>
            <person name="Willey D.L."/>
            <person name="Williams G."/>
            <person name="Williams L."/>
            <person name="Williamson A."/>
            <person name="Williamson H."/>
            <person name="Wilming L."/>
            <person name="Woodmansey R.L."/>
            <person name="Wray P.W."/>
            <person name="Yen J."/>
            <person name="Zhang J."/>
            <person name="Zhou J."/>
            <person name="Zoghbi H."/>
            <person name="Zorilla S."/>
            <person name="Buck D."/>
            <person name="Reinhardt R."/>
            <person name="Poustka A."/>
            <person name="Rosenthal A."/>
            <person name="Lehrach H."/>
            <person name="Meindl A."/>
            <person name="Minx P.J."/>
            <person name="Hillier L.W."/>
            <person name="Willard H.F."/>
            <person name="Wilson R.K."/>
            <person name="Waterston R.H."/>
            <person name="Rice C.M."/>
            <person name="Vaudin M."/>
            <person name="Coulson A."/>
            <person name="Nelson D.L."/>
            <person name="Weinstock G."/>
            <person name="Sulston J.E."/>
            <person name="Durbin R."/>
            <person name="Hubbard T."/>
            <person name="Gibbs R.A."/>
            <person name="Beck S."/>
            <person name="Rogers J."/>
            <person name="Bentley D.R."/>
        </authorList>
    </citation>
    <scope>NUCLEOTIDE SEQUENCE [LARGE SCALE GENOMIC DNA]</scope>
</reference>
<proteinExistence type="predicted"/>
<organism evidence="1 2">
    <name type="scientific">Homo sapiens</name>
    <name type="common">Human</name>
    <dbReference type="NCBI Taxonomy" id="9606"/>
    <lineage>
        <taxon>Eukaryota</taxon>
        <taxon>Metazoa</taxon>
        <taxon>Chordata</taxon>
        <taxon>Craniata</taxon>
        <taxon>Vertebrata</taxon>
        <taxon>Euteleostomi</taxon>
        <taxon>Mammalia</taxon>
        <taxon>Eutheria</taxon>
        <taxon>Euarchontoglires</taxon>
        <taxon>Primates</taxon>
        <taxon>Haplorrhini</taxon>
        <taxon>Catarrhini</taxon>
        <taxon>Hominidae</taxon>
        <taxon>Homo</taxon>
    </lineage>
</organism>
<name>A0A9L9PXS7_HUMAN</name>